<evidence type="ECO:0000256" key="6">
    <source>
        <dbReference type="ARBA" id="ARBA00023136"/>
    </source>
</evidence>
<dbReference type="OrthoDB" id="8538786at2"/>
<keyword evidence="5 7" id="KW-1133">Transmembrane helix</keyword>
<comment type="caution">
    <text evidence="8">The sequence shown here is derived from an EMBL/GenBank/DDBJ whole genome shotgun (WGS) entry which is preliminary data.</text>
</comment>
<feature type="transmembrane region" description="Helical" evidence="7">
    <location>
        <begin position="180"/>
        <end position="198"/>
    </location>
</feature>
<feature type="transmembrane region" description="Helical" evidence="7">
    <location>
        <begin position="117"/>
        <end position="138"/>
    </location>
</feature>
<dbReference type="AlphaFoldDB" id="A0A420E6X2"/>
<feature type="transmembrane region" description="Helical" evidence="7">
    <location>
        <begin position="82"/>
        <end position="105"/>
    </location>
</feature>
<feature type="transmembrane region" description="Helical" evidence="7">
    <location>
        <begin position="150"/>
        <end position="174"/>
    </location>
</feature>
<organism evidence="8 9">
    <name type="scientific">Alginatibacterium sediminis</name>
    <dbReference type="NCBI Taxonomy" id="2164068"/>
    <lineage>
        <taxon>Bacteria</taxon>
        <taxon>Pseudomonadati</taxon>
        <taxon>Pseudomonadota</taxon>
        <taxon>Gammaproteobacteria</taxon>
        <taxon>Alteromonadales</taxon>
        <taxon>Alteromonadaceae</taxon>
        <taxon>Alginatibacterium</taxon>
    </lineage>
</organism>
<evidence type="ECO:0000313" key="8">
    <source>
        <dbReference type="EMBL" id="RKF14390.1"/>
    </source>
</evidence>
<dbReference type="GO" id="GO:0005886">
    <property type="term" value="C:plasma membrane"/>
    <property type="evidence" value="ECO:0007669"/>
    <property type="project" value="UniProtKB-SubCell"/>
</dbReference>
<evidence type="ECO:0000256" key="3">
    <source>
        <dbReference type="ARBA" id="ARBA00022475"/>
    </source>
</evidence>
<evidence type="ECO:0000313" key="9">
    <source>
        <dbReference type="Proteomes" id="UP000286482"/>
    </source>
</evidence>
<name>A0A420E6X2_9ALTE</name>
<evidence type="ECO:0000256" key="5">
    <source>
        <dbReference type="ARBA" id="ARBA00022989"/>
    </source>
</evidence>
<dbReference type="Proteomes" id="UP000286482">
    <property type="component" value="Unassembled WGS sequence"/>
</dbReference>
<evidence type="ECO:0000256" key="2">
    <source>
        <dbReference type="ARBA" id="ARBA00007430"/>
    </source>
</evidence>
<gene>
    <name evidence="8" type="ORF">DBZ36_17200</name>
</gene>
<feature type="transmembrane region" description="Helical" evidence="7">
    <location>
        <begin position="384"/>
        <end position="404"/>
    </location>
</feature>
<proteinExistence type="inferred from homology"/>
<feature type="transmembrane region" description="Helical" evidence="7">
    <location>
        <begin position="295"/>
        <end position="317"/>
    </location>
</feature>
<evidence type="ECO:0000256" key="1">
    <source>
        <dbReference type="ARBA" id="ARBA00004651"/>
    </source>
</evidence>
<feature type="transmembrane region" description="Helical" evidence="7">
    <location>
        <begin position="446"/>
        <end position="464"/>
    </location>
</feature>
<dbReference type="PANTHER" id="PTHR30250:SF10">
    <property type="entry name" value="LIPOPOLYSACCHARIDE BIOSYNTHESIS PROTEIN WZXC"/>
    <property type="match status" value="1"/>
</dbReference>
<evidence type="ECO:0000256" key="4">
    <source>
        <dbReference type="ARBA" id="ARBA00022692"/>
    </source>
</evidence>
<keyword evidence="6 7" id="KW-0472">Membrane</keyword>
<comment type="subcellular location">
    <subcellularLocation>
        <location evidence="1">Cell membrane</location>
        <topology evidence="1">Multi-pass membrane protein</topology>
    </subcellularLocation>
</comment>
<keyword evidence="4 7" id="KW-0812">Transmembrane</keyword>
<dbReference type="CDD" id="cd13127">
    <property type="entry name" value="MATE_tuaB_like"/>
    <property type="match status" value="1"/>
</dbReference>
<comment type="similarity">
    <text evidence="2">Belongs to the polysaccharide synthase family.</text>
</comment>
<reference evidence="8 9" key="1">
    <citation type="submission" date="2018-09" db="EMBL/GenBank/DDBJ databases">
        <authorList>
            <person name="Wang Z."/>
        </authorList>
    </citation>
    <scope>NUCLEOTIDE SEQUENCE [LARGE SCALE GENOMIC DNA]</scope>
    <source>
        <strain evidence="8 9">ALS 81</strain>
    </source>
</reference>
<dbReference type="Pfam" id="PF13440">
    <property type="entry name" value="Polysacc_synt_3"/>
    <property type="match status" value="1"/>
</dbReference>
<dbReference type="RefSeq" id="WP_120356201.1">
    <property type="nucleotide sequence ID" value="NZ_RAQO01000009.1"/>
</dbReference>
<feature type="transmembrane region" description="Helical" evidence="7">
    <location>
        <begin position="416"/>
        <end position="434"/>
    </location>
</feature>
<keyword evidence="9" id="KW-1185">Reference proteome</keyword>
<sequence length="496" mass="55704">MNASAFESKVIHSLKWVTIGRIGSQIIKWLITFWTIRLLTEADYGVVAIASVFSSLIALIGFSLFNTTIIQSKSIDKKQLEALSFTILLVFGGLFILQFVGAGLIATLYQQPAIEDVLRVSSFVYLFQGLSMIPSSLLQRSLNFKHLSIIMAFSNIGSSILTLVLAYLGFGFWSLVYGELFRTISSSLLITFVNPAFYRPRFEYQRIKTMMTFGGKLSLLSIMVYLYLHADIAIAGLLLNVDEVGIYAVAVLLATMPQSKIMPVLRQVALPAYSNIQDDKELIAHYMRQSQRISFWISVPIFWGLAATVDNIVPLLVGEKWDSVIVPAQLILLVMPLRFSQELFSPAIKAQQKVRHLMINISILALLLVSFIFLLYPLGPIGLAMAWLFSFPISYTIIVFRNCRVLNLKVYDIASIAYKPILFGIIMVACVYLTKLLNIDSRLLQLILQIAVGGSCYAGLCYRFERKMLFGLYRKFRPSSTKDAVVVEAKENVPDQ</sequence>
<feature type="transmembrane region" description="Helical" evidence="7">
    <location>
        <begin position="210"/>
        <end position="228"/>
    </location>
</feature>
<feature type="transmembrane region" description="Helical" evidence="7">
    <location>
        <begin position="359"/>
        <end position="378"/>
    </location>
</feature>
<protein>
    <submittedName>
        <fullName evidence="8">Lipopolysaccharide biosynthesis protein</fullName>
    </submittedName>
</protein>
<dbReference type="InterPro" id="IPR050833">
    <property type="entry name" value="Poly_Biosynth_Transport"/>
</dbReference>
<evidence type="ECO:0000256" key="7">
    <source>
        <dbReference type="SAM" id="Phobius"/>
    </source>
</evidence>
<dbReference type="PANTHER" id="PTHR30250">
    <property type="entry name" value="PST FAMILY PREDICTED COLANIC ACID TRANSPORTER"/>
    <property type="match status" value="1"/>
</dbReference>
<keyword evidence="3" id="KW-1003">Cell membrane</keyword>
<feature type="transmembrane region" description="Helical" evidence="7">
    <location>
        <begin position="44"/>
        <end position="70"/>
    </location>
</feature>
<accession>A0A420E6X2</accession>
<dbReference type="EMBL" id="RAQO01000009">
    <property type="protein sequence ID" value="RKF14390.1"/>
    <property type="molecule type" value="Genomic_DNA"/>
</dbReference>